<dbReference type="InterPro" id="IPR036511">
    <property type="entry name" value="TGT-like_sf"/>
</dbReference>
<keyword evidence="4" id="KW-0862">Zinc</keyword>
<name>A0A0G1CMH0_9BACT</name>
<feature type="binding site" evidence="4">
    <location>
        <position position="424"/>
    </location>
    <ligand>
        <name>Zn(2+)</name>
        <dbReference type="ChEBI" id="CHEBI:29105"/>
    </ligand>
</feature>
<protein>
    <recommendedName>
        <fullName evidence="4">Queuine tRNA-ribosyltransferase</fullName>
        <ecNumber evidence="4">2.4.2.29</ecNumber>
    </recommendedName>
    <alternativeName>
        <fullName evidence="4">Guanine insertion enzyme</fullName>
    </alternativeName>
    <alternativeName>
        <fullName evidence="4">tRNA-guanine transglycosylase</fullName>
    </alternativeName>
</protein>
<comment type="similarity">
    <text evidence="4">Belongs to the queuine tRNA-ribosyltransferase family.</text>
</comment>
<feature type="binding site" evidence="4">
    <location>
        <position position="321"/>
    </location>
    <ligand>
        <name>substrate</name>
    </ligand>
</feature>
<feature type="compositionally biased region" description="Basic and acidic residues" evidence="5">
    <location>
        <begin position="258"/>
        <end position="275"/>
    </location>
</feature>
<feature type="active site" description="Proton acceptor" evidence="4">
    <location>
        <position position="100"/>
    </location>
</feature>
<accession>A0A0G1CMH0</accession>
<keyword evidence="3 4" id="KW-0819">tRNA processing</keyword>
<feature type="binding site" evidence="4">
    <location>
        <position position="426"/>
    </location>
    <ligand>
        <name>Zn(2+)</name>
        <dbReference type="ChEBI" id="CHEBI:29105"/>
    </ligand>
</feature>
<feature type="binding site" evidence="4">
    <location>
        <begin position="100"/>
        <end position="104"/>
    </location>
    <ligand>
        <name>substrate</name>
    </ligand>
</feature>
<dbReference type="PANTHER" id="PTHR46499">
    <property type="entry name" value="QUEUINE TRNA-RIBOSYLTRANSFERASE"/>
    <property type="match status" value="1"/>
</dbReference>
<dbReference type="GO" id="GO:0005829">
    <property type="term" value="C:cytosol"/>
    <property type="evidence" value="ECO:0007669"/>
    <property type="project" value="TreeGrafter"/>
</dbReference>
<evidence type="ECO:0000313" key="8">
    <source>
        <dbReference type="Proteomes" id="UP000034050"/>
    </source>
</evidence>
<comment type="caution">
    <text evidence="7">The sequence shown here is derived from an EMBL/GenBank/DDBJ whole genome shotgun (WGS) entry which is preliminary data.</text>
</comment>
<dbReference type="InterPro" id="IPR002616">
    <property type="entry name" value="tRNA_ribo_trans-like"/>
</dbReference>
<dbReference type="SUPFAM" id="SSF51713">
    <property type="entry name" value="tRNA-guanine transglycosylase"/>
    <property type="match status" value="1"/>
</dbReference>
<dbReference type="AlphaFoldDB" id="A0A0G1CMH0"/>
<feature type="binding site" evidence="4">
    <location>
        <position position="214"/>
    </location>
    <ligand>
        <name>substrate</name>
    </ligand>
</feature>
<keyword evidence="1 4" id="KW-0328">Glycosyltransferase</keyword>
<evidence type="ECO:0000256" key="2">
    <source>
        <dbReference type="ARBA" id="ARBA00022679"/>
    </source>
</evidence>
<evidence type="ECO:0000259" key="6">
    <source>
        <dbReference type="Pfam" id="PF01702"/>
    </source>
</evidence>
<dbReference type="EC" id="2.4.2.29" evidence="4"/>
<comment type="cofactor">
    <cofactor evidence="4">
        <name>Zn(2+)</name>
        <dbReference type="ChEBI" id="CHEBI:29105"/>
    </cofactor>
    <text evidence="4">Binds 1 zinc ion per subunit.</text>
</comment>
<proteinExistence type="inferred from homology"/>
<feature type="region of interest" description="RNA binding; important for wobble base 34 recognition" evidence="4">
    <location>
        <begin position="376"/>
        <end position="380"/>
    </location>
</feature>
<dbReference type="InterPro" id="IPR004803">
    <property type="entry name" value="TGT"/>
</dbReference>
<evidence type="ECO:0000256" key="3">
    <source>
        <dbReference type="ARBA" id="ARBA00022694"/>
    </source>
</evidence>
<gene>
    <name evidence="4" type="primary">tgt</name>
    <name evidence="7" type="ORF">UV61_C0008G0135</name>
</gene>
<feature type="domain" description="tRNA-guanine(15) transglycosylase-like" evidence="6">
    <location>
        <begin position="21"/>
        <end position="117"/>
    </location>
</feature>
<reference evidence="7 8" key="1">
    <citation type="journal article" date="2015" name="Nature">
        <title>rRNA introns, odd ribosomes, and small enigmatic genomes across a large radiation of phyla.</title>
        <authorList>
            <person name="Brown C.T."/>
            <person name="Hug L.A."/>
            <person name="Thomas B.C."/>
            <person name="Sharon I."/>
            <person name="Castelle C.J."/>
            <person name="Singh A."/>
            <person name="Wilkins M.J."/>
            <person name="Williams K.H."/>
            <person name="Banfield J.F."/>
        </authorList>
    </citation>
    <scope>NUCLEOTIDE SEQUENCE [LARGE SCALE GENOMIC DNA]</scope>
</reference>
<organism evidence="7 8">
    <name type="scientific">Candidatus Gottesmanbacteria bacterium GW2011_GWB1_43_11</name>
    <dbReference type="NCBI Taxonomy" id="1618446"/>
    <lineage>
        <taxon>Bacteria</taxon>
        <taxon>Candidatus Gottesmaniibacteriota</taxon>
    </lineage>
</organism>
<dbReference type="Proteomes" id="UP000034050">
    <property type="component" value="Unassembled WGS sequence"/>
</dbReference>
<feature type="region of interest" description="Disordered" evidence="5">
    <location>
        <begin position="252"/>
        <end position="279"/>
    </location>
</feature>
<sequence length="486" mass="55181">MVKYYFVHKFRFKLLHHDKTTRARAGEIHTPHGMIETPAFVPVGTQATVKSLTPDELASLGVELFFVNTYHAYLRPGLEVIQKFGGLHQFMNWQRPLITDSGGFQVFSLGRKKISKDVHNAPQALALALRGGVDEIPPLRLRGGQEELRKGATEEVVLASKFSGDERSMGKLVKIDEDGVTFTSHWDGSVHRFTPEFSMQLQHQLGADIHIAFDECTPYPTTHEYALKAMNRTHRWAKRSLEEHKKLWLSCHSGNPDKSGKKSIADASNSDKLRDPSTSLGMTKSYQALYGVVQGSIFKDLREQSADFISNLDFDGIAIGGVSVGESKQEMREVCQWVVPRLPEDKARHLLGVGEIDDIFVATENGMDTFDCVQPTRLARMGHLLVNYPISNKYQLSNNPIKKFQLDINKTQFSKDILPIDPKCVCYTCRNFSRAYIHHLFRVRELLAYRLATIHNLHFVLELVKNIRSSITDGTYLQFKEKFFKI</sequence>
<keyword evidence="2 4" id="KW-0808">Transferase</keyword>
<keyword evidence="4" id="KW-0671">Queuosine biosynthesis</keyword>
<evidence type="ECO:0000313" key="7">
    <source>
        <dbReference type="EMBL" id="KKS86682.1"/>
    </source>
</evidence>
<dbReference type="GO" id="GO:0046872">
    <property type="term" value="F:metal ion binding"/>
    <property type="evidence" value="ECO:0007669"/>
    <property type="project" value="UniProtKB-KW"/>
</dbReference>
<feature type="domain" description="tRNA-guanine(15) transglycosylase-like" evidence="6">
    <location>
        <begin position="168"/>
        <end position="485"/>
    </location>
</feature>
<comment type="catalytic activity">
    <reaction evidence="4">
        <text>7-aminomethyl-7-carbaguanine + guanosine(34) in tRNA = 7-aminomethyl-7-carbaguanosine(34) in tRNA + guanine</text>
        <dbReference type="Rhea" id="RHEA:24104"/>
        <dbReference type="Rhea" id="RHEA-COMP:10341"/>
        <dbReference type="Rhea" id="RHEA-COMP:10342"/>
        <dbReference type="ChEBI" id="CHEBI:16235"/>
        <dbReference type="ChEBI" id="CHEBI:58703"/>
        <dbReference type="ChEBI" id="CHEBI:74269"/>
        <dbReference type="ChEBI" id="CHEBI:82833"/>
        <dbReference type="EC" id="2.4.2.29"/>
    </reaction>
</comment>
<feature type="binding site" evidence="4">
    <location>
        <position position="294"/>
    </location>
    <ligand>
        <name>substrate</name>
    </ligand>
</feature>
<dbReference type="PATRIC" id="fig|1618446.3.peg.1004"/>
<dbReference type="Gene3D" id="3.20.20.105">
    <property type="entry name" value="Queuine tRNA-ribosyltransferase-like"/>
    <property type="match status" value="1"/>
</dbReference>
<dbReference type="EMBL" id="LCFD01000008">
    <property type="protein sequence ID" value="KKS86682.1"/>
    <property type="molecule type" value="Genomic_DNA"/>
</dbReference>
<dbReference type="GO" id="GO:0008616">
    <property type="term" value="P:tRNA queuosine(34) biosynthetic process"/>
    <property type="evidence" value="ECO:0007669"/>
    <property type="project" value="UniProtKB-UniRule"/>
</dbReference>
<feature type="region of interest" description="RNA binding" evidence="4">
    <location>
        <begin position="352"/>
        <end position="358"/>
    </location>
</feature>
<dbReference type="InterPro" id="IPR050076">
    <property type="entry name" value="ArchSynthase1/Queuine_TRR"/>
</dbReference>
<keyword evidence="4" id="KW-0479">Metal-binding</keyword>
<dbReference type="STRING" id="1618446.UV61_C0008G0135"/>
<dbReference type="Pfam" id="PF01702">
    <property type="entry name" value="TGT"/>
    <property type="match status" value="2"/>
</dbReference>
<evidence type="ECO:0000256" key="4">
    <source>
        <dbReference type="HAMAP-Rule" id="MF_00168"/>
    </source>
</evidence>
<comment type="function">
    <text evidence="4">Catalyzes the base-exchange of a guanine (G) residue with the queuine precursor 7-aminomethyl-7-deazaguanine (PreQ1) at position 34 (anticodon wobble position) in tRNAs with GU(N) anticodons (tRNA-Asp, -Asn, -His and -Tyr). Catalysis occurs through a double-displacement mechanism. The nucleophile active site attacks the C1' of nucleotide 34 to detach the guanine base from the RNA, forming a covalent enzyme-RNA intermediate. The proton acceptor active site deprotonates the incoming PreQ1, allowing a nucleophilic attack on the C1' of the ribose to form the product. After dissociation, two additional enzymatic reactions on the tRNA convert PreQ1 to queuine (Q), resulting in the hypermodified nucleoside queuosine (7-(((4,5-cis-dihydroxy-2-cyclopenten-1-yl)amino)methyl)-7-deazaguanosine).</text>
</comment>
<comment type="subunit">
    <text evidence="4">Homodimer. Within each dimer, one monomer is responsible for RNA recognition and catalysis, while the other monomer binds to the replacement base PreQ1.</text>
</comment>
<dbReference type="NCBIfam" id="TIGR00449">
    <property type="entry name" value="tgt_general"/>
    <property type="match status" value="2"/>
</dbReference>
<feature type="active site" description="Nucleophile" evidence="4">
    <location>
        <position position="371"/>
    </location>
</feature>
<dbReference type="UniPathway" id="UPA00392"/>
<evidence type="ECO:0000256" key="1">
    <source>
        <dbReference type="ARBA" id="ARBA00022676"/>
    </source>
</evidence>
<comment type="pathway">
    <text evidence="4">tRNA modification; tRNA-queuosine biosynthesis.</text>
</comment>
<dbReference type="PANTHER" id="PTHR46499:SF1">
    <property type="entry name" value="QUEUINE TRNA-RIBOSYLTRANSFERASE"/>
    <property type="match status" value="1"/>
</dbReference>
<dbReference type="GO" id="GO:0008479">
    <property type="term" value="F:tRNA-guanosine(34) queuine transglycosylase activity"/>
    <property type="evidence" value="ECO:0007669"/>
    <property type="project" value="UniProtKB-UniRule"/>
</dbReference>
<feature type="binding site" evidence="4">
    <location>
        <position position="455"/>
    </location>
    <ligand>
        <name>Zn(2+)</name>
        <dbReference type="ChEBI" id="CHEBI:29105"/>
    </ligand>
</feature>
<feature type="binding site" evidence="4">
    <location>
        <position position="429"/>
    </location>
    <ligand>
        <name>Zn(2+)</name>
        <dbReference type="ChEBI" id="CHEBI:29105"/>
    </ligand>
</feature>
<evidence type="ECO:0000256" key="5">
    <source>
        <dbReference type="SAM" id="MobiDB-lite"/>
    </source>
</evidence>
<dbReference type="HAMAP" id="MF_00168">
    <property type="entry name" value="Q_tRNA_Tgt"/>
    <property type="match status" value="1"/>
</dbReference>